<dbReference type="InterPro" id="IPR008969">
    <property type="entry name" value="CarboxyPept-like_regulatory"/>
</dbReference>
<evidence type="ECO:0000313" key="1">
    <source>
        <dbReference type="EMBL" id="MEM0576781.1"/>
    </source>
</evidence>
<name>A0ABU9NN89_9FLAO</name>
<comment type="caution">
    <text evidence="1">The sequence shown here is derived from an EMBL/GenBank/DDBJ whole genome shotgun (WGS) entry which is preliminary data.</text>
</comment>
<dbReference type="EMBL" id="JBCGDP010000008">
    <property type="protein sequence ID" value="MEM0576781.1"/>
    <property type="molecule type" value="Genomic_DNA"/>
</dbReference>
<dbReference type="Proteomes" id="UP001468798">
    <property type="component" value="Unassembled WGS sequence"/>
</dbReference>
<protein>
    <submittedName>
        <fullName evidence="1">Carboxypeptidase-like regulatory domain-containing protein</fullName>
    </submittedName>
</protein>
<dbReference type="RefSeq" id="WP_342691764.1">
    <property type="nucleotide sequence ID" value="NZ_JBCGDP010000008.1"/>
</dbReference>
<dbReference type="Pfam" id="PF13715">
    <property type="entry name" value="CarbopepD_reg_2"/>
    <property type="match status" value="1"/>
</dbReference>
<evidence type="ECO:0000313" key="2">
    <source>
        <dbReference type="Proteomes" id="UP001468798"/>
    </source>
</evidence>
<keyword evidence="2" id="KW-1185">Reference proteome</keyword>
<sequence>MKFWLTLFFQIAIVSIARGQQQKETMLSGTIFLNNKEIEGIFIKNENSNETTNSDANGRFAIKCQLGDILNFSSINAETKRKKITKSEYQTNSLMVIMTSKTIDLNEVIINNNTITAEKLGVIPENQKKYTPAERRLKTAGDFKPIHLLSILGGTLPLDPIINKISGRTKRLKKELEIEKKEHLFNRLKTLYKDDFYVMNLKIPKMYIDSFRYFCIENQFLVTYLTSGNKQLLELLMSELAVTFNKKLSSEE</sequence>
<gene>
    <name evidence="1" type="ORF">WFZ86_09750</name>
</gene>
<organism evidence="1 2">
    <name type="scientific">Flavobacterium polysaccharolyticum</name>
    <dbReference type="NCBI Taxonomy" id="3133148"/>
    <lineage>
        <taxon>Bacteria</taxon>
        <taxon>Pseudomonadati</taxon>
        <taxon>Bacteroidota</taxon>
        <taxon>Flavobacteriia</taxon>
        <taxon>Flavobacteriales</taxon>
        <taxon>Flavobacteriaceae</taxon>
        <taxon>Flavobacterium</taxon>
    </lineage>
</organism>
<accession>A0ABU9NN89</accession>
<dbReference type="SUPFAM" id="SSF49464">
    <property type="entry name" value="Carboxypeptidase regulatory domain-like"/>
    <property type="match status" value="1"/>
</dbReference>
<proteinExistence type="predicted"/>
<reference evidence="1 2" key="1">
    <citation type="submission" date="2024-03" db="EMBL/GenBank/DDBJ databases">
        <title>Two novel species of the genus Flavobacterium exhibiting potentially degradation of complex polysaccharides.</title>
        <authorList>
            <person name="Lian X."/>
        </authorList>
    </citation>
    <scope>NUCLEOTIDE SEQUENCE [LARGE SCALE GENOMIC DNA]</scope>
    <source>
        <strain evidence="1 2">N6</strain>
    </source>
</reference>